<name>A0ABU8M3W3_9PSEU</name>
<organism evidence="3 4">
    <name type="scientific">Actinomycetospora flava</name>
    <dbReference type="NCBI Taxonomy" id="3129232"/>
    <lineage>
        <taxon>Bacteria</taxon>
        <taxon>Bacillati</taxon>
        <taxon>Actinomycetota</taxon>
        <taxon>Actinomycetes</taxon>
        <taxon>Pseudonocardiales</taxon>
        <taxon>Pseudonocardiaceae</taxon>
        <taxon>Actinomycetospora</taxon>
    </lineage>
</organism>
<dbReference type="RefSeq" id="WP_337703336.1">
    <property type="nucleotide sequence ID" value="NZ_JBBEGM010000004.1"/>
</dbReference>
<sequence length="173" mass="17680">MTTSSDAPSASPAQASTDHRRDHLRASVYGTVMAMSVLAYLGDHEPAPGVAALTVAATGVAIFLAETYAGQLAHTLTGPPRSGRRHLTIVLRESAGTAVPGVVAGVLLGGFTVFGLDLALRIDIVLWVGVAALGVLSVLCGRAARRRPALQVAWALASLAVGTSIVLLKAALH</sequence>
<reference evidence="3 4" key="1">
    <citation type="submission" date="2024-03" db="EMBL/GenBank/DDBJ databases">
        <title>Actinomycetospora sp. OC33-EN07, a novel actinomycete isolated from wild orchid (Aerides multiflora).</title>
        <authorList>
            <person name="Suriyachadkun C."/>
        </authorList>
    </citation>
    <scope>NUCLEOTIDE SEQUENCE [LARGE SCALE GENOMIC DNA]</scope>
    <source>
        <strain evidence="3 4">OC33-EN07</strain>
    </source>
</reference>
<comment type="caution">
    <text evidence="3">The sequence shown here is derived from an EMBL/GenBank/DDBJ whole genome shotgun (WGS) entry which is preliminary data.</text>
</comment>
<keyword evidence="2" id="KW-1133">Transmembrane helix</keyword>
<proteinExistence type="predicted"/>
<feature type="transmembrane region" description="Helical" evidence="2">
    <location>
        <begin position="48"/>
        <end position="69"/>
    </location>
</feature>
<feature type="transmembrane region" description="Helical" evidence="2">
    <location>
        <begin position="26"/>
        <end position="42"/>
    </location>
</feature>
<feature type="transmembrane region" description="Helical" evidence="2">
    <location>
        <begin position="152"/>
        <end position="172"/>
    </location>
</feature>
<protein>
    <recommendedName>
        <fullName evidence="5">Integral membrane protein</fullName>
    </recommendedName>
</protein>
<keyword evidence="2" id="KW-0472">Membrane</keyword>
<keyword evidence="2" id="KW-0812">Transmembrane</keyword>
<feature type="region of interest" description="Disordered" evidence="1">
    <location>
        <begin position="1"/>
        <end position="20"/>
    </location>
</feature>
<feature type="transmembrane region" description="Helical" evidence="2">
    <location>
        <begin position="90"/>
        <end position="114"/>
    </location>
</feature>
<evidence type="ECO:0008006" key="5">
    <source>
        <dbReference type="Google" id="ProtNLM"/>
    </source>
</evidence>
<evidence type="ECO:0000256" key="1">
    <source>
        <dbReference type="SAM" id="MobiDB-lite"/>
    </source>
</evidence>
<feature type="transmembrane region" description="Helical" evidence="2">
    <location>
        <begin position="120"/>
        <end position="140"/>
    </location>
</feature>
<dbReference type="Proteomes" id="UP001369736">
    <property type="component" value="Unassembled WGS sequence"/>
</dbReference>
<evidence type="ECO:0000313" key="3">
    <source>
        <dbReference type="EMBL" id="MEJ2862036.1"/>
    </source>
</evidence>
<gene>
    <name evidence="3" type="ORF">WCD58_12765</name>
</gene>
<feature type="compositionally biased region" description="Low complexity" evidence="1">
    <location>
        <begin position="1"/>
        <end position="16"/>
    </location>
</feature>
<accession>A0ABU8M3W3</accession>
<evidence type="ECO:0000256" key="2">
    <source>
        <dbReference type="SAM" id="Phobius"/>
    </source>
</evidence>
<keyword evidence="4" id="KW-1185">Reference proteome</keyword>
<evidence type="ECO:0000313" key="4">
    <source>
        <dbReference type="Proteomes" id="UP001369736"/>
    </source>
</evidence>
<dbReference type="EMBL" id="JBBEGM010000004">
    <property type="protein sequence ID" value="MEJ2862036.1"/>
    <property type="molecule type" value="Genomic_DNA"/>
</dbReference>